<evidence type="ECO:0000313" key="2">
    <source>
        <dbReference type="Proteomes" id="UP000186176"/>
    </source>
</evidence>
<keyword evidence="2" id="KW-1185">Reference proteome</keyword>
<sequence length="106" mass="12455">MIIALEEVIRHIESNYGEILTLSEIDNSYKDKVIAKATIGFQQSKDGSTEFYEKKVVNLEINQNGFRVLERECSNFYETIEGFLHSEVPETWIRYFETKIVEKLQE</sequence>
<protein>
    <recommendedName>
        <fullName evidence="3">GSKIP domain-containing protein</fullName>
    </recommendedName>
</protein>
<dbReference type="RefSeq" id="XP_028876264.1">
    <property type="nucleotide sequence ID" value="XM_029020745.1"/>
</dbReference>
<gene>
    <name evidence="1" type="ORF">cubi_03731</name>
</gene>
<dbReference type="GeneID" id="39980524"/>
<evidence type="ECO:0000313" key="1">
    <source>
        <dbReference type="EMBL" id="OII75252.1"/>
    </source>
</evidence>
<proteinExistence type="predicted"/>
<accession>A0A1J4MQH1</accession>
<dbReference type="AlphaFoldDB" id="A0A1J4MQH1"/>
<dbReference type="VEuPathDB" id="CryptoDB:cubi_03731"/>
<dbReference type="Proteomes" id="UP000186176">
    <property type="component" value="Unassembled WGS sequence"/>
</dbReference>
<reference evidence="1 2" key="1">
    <citation type="submission" date="2016-10" db="EMBL/GenBank/DDBJ databases">
        <title>Reductive evolution of mitochondrial metabolism and differential evolution of invasion-related proteins in Cryptosporidium.</title>
        <authorList>
            <person name="Liu S."/>
            <person name="Roellig D.M."/>
            <person name="Guo Y."/>
            <person name="Li N."/>
            <person name="Frace M.A."/>
            <person name="Tang K."/>
            <person name="Zhang L."/>
            <person name="Feng Y."/>
            <person name="Xiao L."/>
        </authorList>
    </citation>
    <scope>NUCLEOTIDE SEQUENCE [LARGE SCALE GENOMIC DNA]</scope>
    <source>
        <strain evidence="1">39726</strain>
    </source>
</reference>
<dbReference type="EMBL" id="LRBP01000003">
    <property type="protein sequence ID" value="OII75252.1"/>
    <property type="molecule type" value="Genomic_DNA"/>
</dbReference>
<comment type="caution">
    <text evidence="1">The sequence shown here is derived from an EMBL/GenBank/DDBJ whole genome shotgun (WGS) entry which is preliminary data.</text>
</comment>
<dbReference type="OrthoDB" id="338332at2759"/>
<organism evidence="1 2">
    <name type="scientific">Cryptosporidium ubiquitum</name>
    <dbReference type="NCBI Taxonomy" id="857276"/>
    <lineage>
        <taxon>Eukaryota</taxon>
        <taxon>Sar</taxon>
        <taxon>Alveolata</taxon>
        <taxon>Apicomplexa</taxon>
        <taxon>Conoidasida</taxon>
        <taxon>Coccidia</taxon>
        <taxon>Eucoccidiorida</taxon>
        <taxon>Eimeriorina</taxon>
        <taxon>Cryptosporidiidae</taxon>
        <taxon>Cryptosporidium</taxon>
    </lineage>
</organism>
<name>A0A1J4MQH1_9CRYT</name>
<evidence type="ECO:0008006" key="3">
    <source>
        <dbReference type="Google" id="ProtNLM"/>
    </source>
</evidence>